<evidence type="ECO:0000313" key="5">
    <source>
        <dbReference type="Proteomes" id="UP000640583"/>
    </source>
</evidence>
<evidence type="ECO:0000256" key="2">
    <source>
        <dbReference type="ARBA" id="ARBA00022840"/>
    </source>
</evidence>
<dbReference type="InterPro" id="IPR003593">
    <property type="entry name" value="AAA+_ATPase"/>
</dbReference>
<dbReference type="Proteomes" id="UP000640583">
    <property type="component" value="Unassembled WGS sequence"/>
</dbReference>
<sequence>MLEFENVSKSFWTGTQRKVILENASFHVERGKSMGVLAPNGTGKTTLINMMAGLEKPDEGKIIRNGNISFPLGFMGGVVSNQSAKENCRYISQLYGLDPDYVEAFCRWMCELKEYFDMPLGTYSSGMRARLSFALMLALDFDMYLIDEGMPGTTDVNFNEKASSILQERIATTTIVIVSHDPDILEKYCRCAGVLRDGYFYMFDTLEEAKSLYEYQSKD</sequence>
<accession>A0A8J7IRG1</accession>
<dbReference type="InterPro" id="IPR017871">
    <property type="entry name" value="ABC_transporter-like_CS"/>
</dbReference>
<dbReference type="SUPFAM" id="SSF52540">
    <property type="entry name" value="P-loop containing nucleoside triphosphate hydrolases"/>
    <property type="match status" value="1"/>
</dbReference>
<comment type="caution">
    <text evidence="4">The sequence shown here is derived from an EMBL/GenBank/DDBJ whole genome shotgun (WGS) entry which is preliminary data.</text>
</comment>
<dbReference type="RefSeq" id="WP_228850221.1">
    <property type="nucleotide sequence ID" value="NZ_JADCKQ010000023.1"/>
</dbReference>
<dbReference type="PANTHER" id="PTHR46743">
    <property type="entry name" value="TEICHOIC ACIDS EXPORT ATP-BINDING PROTEIN TAGH"/>
    <property type="match status" value="1"/>
</dbReference>
<organism evidence="4 5">
    <name type="scientific">Halocynthiibacter styelae</name>
    <dbReference type="NCBI Taxonomy" id="2761955"/>
    <lineage>
        <taxon>Bacteria</taxon>
        <taxon>Pseudomonadati</taxon>
        <taxon>Pseudomonadota</taxon>
        <taxon>Alphaproteobacteria</taxon>
        <taxon>Rhodobacterales</taxon>
        <taxon>Paracoccaceae</taxon>
        <taxon>Halocynthiibacter</taxon>
    </lineage>
</organism>
<dbReference type="Gene3D" id="3.40.50.300">
    <property type="entry name" value="P-loop containing nucleotide triphosphate hydrolases"/>
    <property type="match status" value="1"/>
</dbReference>
<evidence type="ECO:0000256" key="1">
    <source>
        <dbReference type="ARBA" id="ARBA00022741"/>
    </source>
</evidence>
<dbReference type="SMART" id="SM00382">
    <property type="entry name" value="AAA"/>
    <property type="match status" value="1"/>
</dbReference>
<feature type="domain" description="ABC transporter" evidence="3">
    <location>
        <begin position="2"/>
        <end position="218"/>
    </location>
</feature>
<dbReference type="InterPro" id="IPR050683">
    <property type="entry name" value="Bact_Polysacc_Export_ATP-bd"/>
</dbReference>
<dbReference type="GO" id="GO:0016887">
    <property type="term" value="F:ATP hydrolysis activity"/>
    <property type="evidence" value="ECO:0007669"/>
    <property type="project" value="InterPro"/>
</dbReference>
<dbReference type="PROSITE" id="PS00211">
    <property type="entry name" value="ABC_TRANSPORTER_1"/>
    <property type="match status" value="1"/>
</dbReference>
<dbReference type="Pfam" id="PF00005">
    <property type="entry name" value="ABC_tran"/>
    <property type="match status" value="1"/>
</dbReference>
<gene>
    <name evidence="4" type="ORF">H1D41_17960</name>
</gene>
<keyword evidence="2 4" id="KW-0067">ATP-binding</keyword>
<dbReference type="PROSITE" id="PS50893">
    <property type="entry name" value="ABC_TRANSPORTER_2"/>
    <property type="match status" value="1"/>
</dbReference>
<keyword evidence="1" id="KW-0547">Nucleotide-binding</keyword>
<name>A0A8J7IRG1_9RHOB</name>
<dbReference type="PANTHER" id="PTHR46743:SF2">
    <property type="entry name" value="TEICHOIC ACIDS EXPORT ATP-BINDING PROTEIN TAGH"/>
    <property type="match status" value="1"/>
</dbReference>
<dbReference type="InterPro" id="IPR027417">
    <property type="entry name" value="P-loop_NTPase"/>
</dbReference>
<evidence type="ECO:0000259" key="3">
    <source>
        <dbReference type="PROSITE" id="PS50893"/>
    </source>
</evidence>
<keyword evidence="5" id="KW-1185">Reference proteome</keyword>
<evidence type="ECO:0000313" key="4">
    <source>
        <dbReference type="EMBL" id="MBI1495526.1"/>
    </source>
</evidence>
<proteinExistence type="predicted"/>
<dbReference type="InterPro" id="IPR003439">
    <property type="entry name" value="ABC_transporter-like_ATP-bd"/>
</dbReference>
<dbReference type="AlphaFoldDB" id="A0A8J7IRG1"/>
<protein>
    <submittedName>
        <fullName evidence="4">ATP-binding cassette domain-containing protein</fullName>
    </submittedName>
</protein>
<reference evidence="4" key="1">
    <citation type="submission" date="2020-10" db="EMBL/GenBank/DDBJ databases">
        <title>Paenihalocynthiibacter styelae gen. nov., sp. nov., isolated from stalked sea squirt Styela clava.</title>
        <authorList>
            <person name="Kim Y.-O."/>
            <person name="Yoon J.-H."/>
        </authorList>
    </citation>
    <scope>NUCLEOTIDE SEQUENCE</scope>
    <source>
        <strain evidence="4">MYP1-1</strain>
    </source>
</reference>
<dbReference type="EMBL" id="JADCKQ010000023">
    <property type="protein sequence ID" value="MBI1495526.1"/>
    <property type="molecule type" value="Genomic_DNA"/>
</dbReference>
<dbReference type="GO" id="GO:0005524">
    <property type="term" value="F:ATP binding"/>
    <property type="evidence" value="ECO:0007669"/>
    <property type="project" value="UniProtKB-KW"/>
</dbReference>